<sequence>MGWTVLLLCVWNDGPSKPSFERSLCDVIHPQEQSSSNCQNRVIFNLSPSTSAYLQVHYSTSLPCHAQSIKMRFGTSITETIYCRHQLIQTCTGRKATGRLATQGLCKPTEKRWFPDPGRNNQTIHFFKASKASIWK</sequence>
<comment type="caution">
    <text evidence="1">The sequence shown here is derived from an EMBL/GenBank/DDBJ whole genome shotgun (WGS) entry which is preliminary data.</text>
</comment>
<dbReference type="EMBL" id="MCFC01000008">
    <property type="protein sequence ID" value="ORY32858.1"/>
    <property type="molecule type" value="Genomic_DNA"/>
</dbReference>
<accession>A0A1Y2BDE3</accession>
<dbReference type="AlphaFoldDB" id="A0A1Y2BDE3"/>
<dbReference type="InParanoid" id="A0A1Y2BDE3"/>
<proteinExistence type="predicted"/>
<organism evidence="1 2">
    <name type="scientific">Naematelia encephala</name>
    <dbReference type="NCBI Taxonomy" id="71784"/>
    <lineage>
        <taxon>Eukaryota</taxon>
        <taxon>Fungi</taxon>
        <taxon>Dikarya</taxon>
        <taxon>Basidiomycota</taxon>
        <taxon>Agaricomycotina</taxon>
        <taxon>Tremellomycetes</taxon>
        <taxon>Tremellales</taxon>
        <taxon>Naemateliaceae</taxon>
        <taxon>Naematelia</taxon>
    </lineage>
</organism>
<keyword evidence="2" id="KW-1185">Reference proteome</keyword>
<reference evidence="1 2" key="1">
    <citation type="submission" date="2016-07" db="EMBL/GenBank/DDBJ databases">
        <title>Pervasive Adenine N6-methylation of Active Genes in Fungi.</title>
        <authorList>
            <consortium name="DOE Joint Genome Institute"/>
            <person name="Mondo S.J."/>
            <person name="Dannebaum R.O."/>
            <person name="Kuo R.C."/>
            <person name="Labutti K."/>
            <person name="Haridas S."/>
            <person name="Kuo A."/>
            <person name="Salamov A."/>
            <person name="Ahrendt S.R."/>
            <person name="Lipzen A."/>
            <person name="Sullivan W."/>
            <person name="Andreopoulos W.B."/>
            <person name="Clum A."/>
            <person name="Lindquist E."/>
            <person name="Daum C."/>
            <person name="Ramamoorthy G.K."/>
            <person name="Gryganskyi A."/>
            <person name="Culley D."/>
            <person name="Magnuson J.K."/>
            <person name="James T.Y."/>
            <person name="O'Malley M.A."/>
            <person name="Stajich J.E."/>
            <person name="Spatafora J.W."/>
            <person name="Visel A."/>
            <person name="Grigoriev I.V."/>
        </authorList>
    </citation>
    <scope>NUCLEOTIDE SEQUENCE [LARGE SCALE GENOMIC DNA]</scope>
    <source>
        <strain evidence="1 2">68-887.2</strain>
    </source>
</reference>
<gene>
    <name evidence="1" type="ORF">BCR39DRAFT_522160</name>
</gene>
<protein>
    <submittedName>
        <fullName evidence="1">Uncharacterized protein</fullName>
    </submittedName>
</protein>
<dbReference type="Proteomes" id="UP000193986">
    <property type="component" value="Unassembled WGS sequence"/>
</dbReference>
<evidence type="ECO:0000313" key="2">
    <source>
        <dbReference type="Proteomes" id="UP000193986"/>
    </source>
</evidence>
<evidence type="ECO:0000313" key="1">
    <source>
        <dbReference type="EMBL" id="ORY32858.1"/>
    </source>
</evidence>
<name>A0A1Y2BDE3_9TREE</name>